<evidence type="ECO:0000256" key="4">
    <source>
        <dbReference type="ARBA" id="ARBA00023004"/>
    </source>
</evidence>
<dbReference type="Gene3D" id="1.10.630.10">
    <property type="entry name" value="Cytochrome P450"/>
    <property type="match status" value="1"/>
</dbReference>
<dbReference type="PANTHER" id="PTHR24305">
    <property type="entry name" value="CYTOCHROME P450"/>
    <property type="match status" value="1"/>
</dbReference>
<dbReference type="EMBL" id="JAXOVC010000006">
    <property type="protein sequence ID" value="KAK4500928.1"/>
    <property type="molecule type" value="Genomic_DNA"/>
</dbReference>
<dbReference type="Pfam" id="PF00067">
    <property type="entry name" value="p450"/>
    <property type="match status" value="2"/>
</dbReference>
<evidence type="ECO:0000313" key="6">
    <source>
        <dbReference type="EMBL" id="KAK4500928.1"/>
    </source>
</evidence>
<organism evidence="6 7">
    <name type="scientific">Zasmidium cellare</name>
    <name type="common">Wine cellar mold</name>
    <name type="synonym">Racodium cellare</name>
    <dbReference type="NCBI Taxonomy" id="395010"/>
    <lineage>
        <taxon>Eukaryota</taxon>
        <taxon>Fungi</taxon>
        <taxon>Dikarya</taxon>
        <taxon>Ascomycota</taxon>
        <taxon>Pezizomycotina</taxon>
        <taxon>Dothideomycetes</taxon>
        <taxon>Dothideomycetidae</taxon>
        <taxon>Mycosphaerellales</taxon>
        <taxon>Mycosphaerellaceae</taxon>
        <taxon>Zasmidium</taxon>
    </lineage>
</organism>
<dbReference type="InterPro" id="IPR002401">
    <property type="entry name" value="Cyt_P450_E_grp-I"/>
</dbReference>
<feature type="region of interest" description="Disordered" evidence="5">
    <location>
        <begin position="1"/>
        <end position="22"/>
    </location>
</feature>
<proteinExistence type="inferred from homology"/>
<dbReference type="InterPro" id="IPR050121">
    <property type="entry name" value="Cytochrome_P450_monoxygenase"/>
</dbReference>
<evidence type="ECO:0000256" key="5">
    <source>
        <dbReference type="SAM" id="MobiDB-lite"/>
    </source>
</evidence>
<comment type="similarity">
    <text evidence="2">Belongs to the cytochrome P450 family.</text>
</comment>
<dbReference type="InterPro" id="IPR036396">
    <property type="entry name" value="Cyt_P450_sf"/>
</dbReference>
<dbReference type="Proteomes" id="UP001305779">
    <property type="component" value="Unassembled WGS sequence"/>
</dbReference>
<evidence type="ECO:0000313" key="7">
    <source>
        <dbReference type="Proteomes" id="UP001305779"/>
    </source>
</evidence>
<evidence type="ECO:0000256" key="1">
    <source>
        <dbReference type="ARBA" id="ARBA00001971"/>
    </source>
</evidence>
<keyword evidence="3" id="KW-0479">Metal-binding</keyword>
<comment type="cofactor">
    <cofactor evidence="1">
        <name>heme</name>
        <dbReference type="ChEBI" id="CHEBI:30413"/>
    </cofactor>
</comment>
<dbReference type="PRINTS" id="PR00385">
    <property type="entry name" value="P450"/>
</dbReference>
<dbReference type="PRINTS" id="PR00463">
    <property type="entry name" value="EP450I"/>
</dbReference>
<keyword evidence="7" id="KW-1185">Reference proteome</keyword>
<accession>A0ABR0EIA3</accession>
<protein>
    <recommendedName>
        <fullName evidence="8">Cytochrome P450</fullName>
    </recommendedName>
</protein>
<evidence type="ECO:0000256" key="2">
    <source>
        <dbReference type="ARBA" id="ARBA00010617"/>
    </source>
</evidence>
<reference evidence="6 7" key="1">
    <citation type="journal article" date="2023" name="G3 (Bethesda)">
        <title>A chromosome-level genome assembly of Zasmidium syzygii isolated from banana leaves.</title>
        <authorList>
            <person name="van Westerhoven A.C."/>
            <person name="Mehrabi R."/>
            <person name="Talebi R."/>
            <person name="Steentjes M.B.F."/>
            <person name="Corcolon B."/>
            <person name="Chong P.A."/>
            <person name="Kema G.H.J."/>
            <person name="Seidl M.F."/>
        </authorList>
    </citation>
    <scope>NUCLEOTIDE SEQUENCE [LARGE SCALE GENOMIC DNA]</scope>
    <source>
        <strain evidence="6 7">P124</strain>
    </source>
</reference>
<comment type="caution">
    <text evidence="6">The sequence shown here is derived from an EMBL/GenBank/DDBJ whole genome shotgun (WGS) entry which is preliminary data.</text>
</comment>
<sequence length="424" mass="47369">MPTNQKMKAQRRMMSDTMSPSFLNEKTAPSIHQAVMDLMELWKVKARLAGSQRVFQADVDLRHAILDALWPVALGTHPGTVKAQTEALKESSEIPETNSDVVEFSSFHVPETFEAMAGIADSVESILSSPFPAIHHWILRQFPKLRTVFQVKERLITSSLEAALNRAQEGSKIQSAADLILSRALKTGTADVASPVVRDELFGFLVAGHDTTATTLAWGVKYLSDHPAVLDKLRRRMRKAWPYTKVPTAEDLVRTSVPYLEAVVEEIARCSGTQSAISRRTTKDVNIMNVLIPKGTDVFFMTNGPDFREVKIPVFPAYKGPSEDPRPGFWPDYTLGYFCPERWINFEGDGEQFVQDAGPSYPFGAGFRGCFGKRLARLQLRIAVALLVSSFELEDVPQALSSYAATDKLNHHPQQCYVRLREIK</sequence>
<evidence type="ECO:0000256" key="3">
    <source>
        <dbReference type="ARBA" id="ARBA00022723"/>
    </source>
</evidence>
<gene>
    <name evidence="6" type="ORF">PRZ48_009120</name>
</gene>
<dbReference type="PANTHER" id="PTHR24305:SF232">
    <property type="entry name" value="P450, PUTATIVE (EUROFUNG)-RELATED"/>
    <property type="match status" value="1"/>
</dbReference>
<keyword evidence="4" id="KW-0408">Iron</keyword>
<dbReference type="InterPro" id="IPR001128">
    <property type="entry name" value="Cyt_P450"/>
</dbReference>
<name>A0ABR0EIA3_ZASCE</name>
<dbReference type="SUPFAM" id="SSF48264">
    <property type="entry name" value="Cytochrome P450"/>
    <property type="match status" value="1"/>
</dbReference>
<evidence type="ECO:0008006" key="8">
    <source>
        <dbReference type="Google" id="ProtNLM"/>
    </source>
</evidence>